<proteinExistence type="predicted"/>
<dbReference type="Pfam" id="PF10677">
    <property type="entry name" value="DUF2490"/>
    <property type="match status" value="1"/>
</dbReference>
<sequence>MKLRLLILAFVAIFLFPKETLSQETHGDPEFWFLMLNHYKIDDQWTVGNELHIRRTEFMSQNKQFILRPFVNFKPGESVVYSVGYSYIETHPYGKYPRPITQPEHNFWEQVTINQTLGKTTLSHRYRMEHRYQGNLVETSPELFEVDGYDFSNRFRYRLTLRKPISEDYFIHIFDELWVSADSKFKQASYNQNWIYLGLGRNVGNGNVQLAYLHQHASSGGIVERHPSLQVTFQYDF</sequence>
<evidence type="ECO:0000313" key="2">
    <source>
        <dbReference type="Proteomes" id="UP000198393"/>
    </source>
</evidence>
<evidence type="ECO:0000313" key="1">
    <source>
        <dbReference type="EMBL" id="SNT05826.1"/>
    </source>
</evidence>
<evidence type="ECO:0008006" key="3">
    <source>
        <dbReference type="Google" id="ProtNLM"/>
    </source>
</evidence>
<dbReference type="Proteomes" id="UP000198393">
    <property type="component" value="Unassembled WGS sequence"/>
</dbReference>
<name>A0A239JIH1_EKHLU</name>
<accession>A0A239JIH1</accession>
<dbReference type="AlphaFoldDB" id="A0A239JIH1"/>
<dbReference type="OrthoDB" id="1118734at2"/>
<protein>
    <recommendedName>
        <fullName evidence="3">DUF2490 domain-containing protein</fullName>
    </recommendedName>
</protein>
<keyword evidence="2" id="KW-1185">Reference proteome</keyword>
<dbReference type="RefSeq" id="WP_089356906.1">
    <property type="nucleotide sequence ID" value="NZ_FZPD01000003.1"/>
</dbReference>
<dbReference type="EMBL" id="FZPD01000003">
    <property type="protein sequence ID" value="SNT05826.1"/>
    <property type="molecule type" value="Genomic_DNA"/>
</dbReference>
<organism evidence="1 2">
    <name type="scientific">Ekhidna lutea</name>
    <dbReference type="NCBI Taxonomy" id="447679"/>
    <lineage>
        <taxon>Bacteria</taxon>
        <taxon>Pseudomonadati</taxon>
        <taxon>Bacteroidota</taxon>
        <taxon>Cytophagia</taxon>
        <taxon>Cytophagales</taxon>
        <taxon>Reichenbachiellaceae</taxon>
        <taxon>Ekhidna</taxon>
    </lineage>
</organism>
<gene>
    <name evidence="1" type="ORF">SAMN05421640_2200</name>
</gene>
<reference evidence="1 2" key="1">
    <citation type="submission" date="2017-06" db="EMBL/GenBank/DDBJ databases">
        <authorList>
            <person name="Kim H.J."/>
            <person name="Triplett B.A."/>
        </authorList>
    </citation>
    <scope>NUCLEOTIDE SEQUENCE [LARGE SCALE GENOMIC DNA]</scope>
    <source>
        <strain evidence="1 2">DSM 19307</strain>
    </source>
</reference>
<dbReference type="InterPro" id="IPR019619">
    <property type="entry name" value="DUF2490"/>
</dbReference>